<proteinExistence type="predicted"/>
<evidence type="ECO:0000313" key="3">
    <source>
        <dbReference type="Proteomes" id="UP000055590"/>
    </source>
</evidence>
<organism evidence="2 3">
    <name type="scientific">Vulgatibacter incomptus</name>
    <dbReference type="NCBI Taxonomy" id="1391653"/>
    <lineage>
        <taxon>Bacteria</taxon>
        <taxon>Pseudomonadati</taxon>
        <taxon>Myxococcota</taxon>
        <taxon>Myxococcia</taxon>
        <taxon>Myxococcales</taxon>
        <taxon>Cystobacterineae</taxon>
        <taxon>Vulgatibacteraceae</taxon>
        <taxon>Vulgatibacter</taxon>
    </lineage>
</organism>
<dbReference type="EMBL" id="CP012332">
    <property type="protein sequence ID" value="AKU91478.1"/>
    <property type="molecule type" value="Genomic_DNA"/>
</dbReference>
<evidence type="ECO:0000256" key="1">
    <source>
        <dbReference type="SAM" id="MobiDB-lite"/>
    </source>
</evidence>
<reference evidence="2 3" key="1">
    <citation type="submission" date="2015-08" db="EMBL/GenBank/DDBJ databases">
        <authorList>
            <person name="Babu N.S."/>
            <person name="Beckwith C.J."/>
            <person name="Beseler K.G."/>
            <person name="Brison A."/>
            <person name="Carone J.V."/>
            <person name="Caskin T.P."/>
            <person name="Diamond M."/>
            <person name="Durham M.E."/>
            <person name="Foxe J.M."/>
            <person name="Go M."/>
            <person name="Henderson B.A."/>
            <person name="Jones I.B."/>
            <person name="McGettigan J.A."/>
            <person name="Micheletti S.J."/>
            <person name="Nasrallah M.E."/>
            <person name="Ortiz D."/>
            <person name="Piller C.R."/>
            <person name="Privatt S.R."/>
            <person name="Schneider S.L."/>
            <person name="Sharp S."/>
            <person name="Smith T.C."/>
            <person name="Stanton J.D."/>
            <person name="Ullery H.E."/>
            <person name="Wilson R.J."/>
            <person name="Serrano M.G."/>
            <person name="Buck G."/>
            <person name="Lee V."/>
            <person name="Wang Y."/>
            <person name="Carvalho R."/>
            <person name="Voegtly L."/>
            <person name="Shi R."/>
            <person name="Duckworth R."/>
            <person name="Johnson A."/>
            <person name="Loviza R."/>
            <person name="Walstead R."/>
            <person name="Shah Z."/>
            <person name="Kiflezghi M."/>
            <person name="Wade K."/>
            <person name="Ball S.L."/>
            <person name="Bradley K.W."/>
            <person name="Asai D.J."/>
            <person name="Bowman C.A."/>
            <person name="Russell D.A."/>
            <person name="Pope W.H."/>
            <person name="Jacobs-Sera D."/>
            <person name="Hendrix R.W."/>
            <person name="Hatfull G.F."/>
        </authorList>
    </citation>
    <scope>NUCLEOTIDE SEQUENCE [LARGE SCALE GENOMIC DNA]</scope>
    <source>
        <strain evidence="2 3">DSM 27710</strain>
    </source>
</reference>
<gene>
    <name evidence="2" type="ORF">AKJ08_1865</name>
</gene>
<feature type="compositionally biased region" description="Basic and acidic residues" evidence="1">
    <location>
        <begin position="12"/>
        <end position="27"/>
    </location>
</feature>
<dbReference type="KEGG" id="vin:AKJ08_1865"/>
<evidence type="ECO:0000313" key="2">
    <source>
        <dbReference type="EMBL" id="AKU91478.1"/>
    </source>
</evidence>
<name>A0A0K1PD57_9BACT</name>
<protein>
    <submittedName>
        <fullName evidence="2">Uncharacterized protein</fullName>
    </submittedName>
</protein>
<keyword evidence="3" id="KW-1185">Reference proteome</keyword>
<dbReference type="AlphaFoldDB" id="A0A0K1PD57"/>
<dbReference type="Proteomes" id="UP000055590">
    <property type="component" value="Chromosome"/>
</dbReference>
<sequence>MKNSQALASRRRANEKERFSRAARDEGIAPAPRGRFLHTL</sequence>
<accession>A0A0K1PD57</accession>
<feature type="region of interest" description="Disordered" evidence="1">
    <location>
        <begin position="1"/>
        <end position="40"/>
    </location>
</feature>